<name>A0ACB7FZQ2_MANES</name>
<dbReference type="EMBL" id="CM004404">
    <property type="protein sequence ID" value="KAG8633315.1"/>
    <property type="molecule type" value="Genomic_DNA"/>
</dbReference>
<protein>
    <submittedName>
        <fullName evidence="1">Uncharacterized protein</fullName>
    </submittedName>
</protein>
<dbReference type="Proteomes" id="UP000091857">
    <property type="component" value="Chromosome 18"/>
</dbReference>
<proteinExistence type="predicted"/>
<evidence type="ECO:0000313" key="2">
    <source>
        <dbReference type="Proteomes" id="UP000091857"/>
    </source>
</evidence>
<reference evidence="2" key="1">
    <citation type="journal article" date="2016" name="Nat. Biotechnol.">
        <title>Sequencing wild and cultivated cassava and related species reveals extensive interspecific hybridization and genetic diversity.</title>
        <authorList>
            <person name="Bredeson J.V."/>
            <person name="Lyons J.B."/>
            <person name="Prochnik S.E."/>
            <person name="Wu G.A."/>
            <person name="Ha C.M."/>
            <person name="Edsinger-Gonzales E."/>
            <person name="Grimwood J."/>
            <person name="Schmutz J."/>
            <person name="Rabbi I.Y."/>
            <person name="Egesi C."/>
            <person name="Nauluvula P."/>
            <person name="Lebot V."/>
            <person name="Ndunguru J."/>
            <person name="Mkamilo G."/>
            <person name="Bart R.S."/>
            <person name="Setter T.L."/>
            <person name="Gleadow R.M."/>
            <person name="Kulakow P."/>
            <person name="Ferguson M.E."/>
            <person name="Rounsley S."/>
            <person name="Rokhsar D.S."/>
        </authorList>
    </citation>
    <scope>NUCLEOTIDE SEQUENCE [LARGE SCALE GENOMIC DNA]</scope>
    <source>
        <strain evidence="2">cv. AM560-2</strain>
    </source>
</reference>
<sequence>MQISFMLFLLLLLLFLFSQSSHSITILVDGVSEWKHPSVHVGDSIIFKHKHHYKLYIFQNQRAFNLCNFTQASLLTQPNSTSYTWYPSRLGFYYFAFNNGSQKSCAQASQKLSIKVLPQAPAPIPSPTSGGGVSSPALQPISGSNSPLTVPTVVPDKSGGGMPFINSNPAVPLPTGEVDSATIRPLSASAHRQQIGRPAA</sequence>
<comment type="caution">
    <text evidence="1">The sequence shown here is derived from an EMBL/GenBank/DDBJ whole genome shotgun (WGS) entry which is preliminary data.</text>
</comment>
<organism evidence="1 2">
    <name type="scientific">Manihot esculenta</name>
    <name type="common">Cassava</name>
    <name type="synonym">Jatropha manihot</name>
    <dbReference type="NCBI Taxonomy" id="3983"/>
    <lineage>
        <taxon>Eukaryota</taxon>
        <taxon>Viridiplantae</taxon>
        <taxon>Streptophyta</taxon>
        <taxon>Embryophyta</taxon>
        <taxon>Tracheophyta</taxon>
        <taxon>Spermatophyta</taxon>
        <taxon>Magnoliopsida</taxon>
        <taxon>eudicotyledons</taxon>
        <taxon>Gunneridae</taxon>
        <taxon>Pentapetalae</taxon>
        <taxon>rosids</taxon>
        <taxon>fabids</taxon>
        <taxon>Malpighiales</taxon>
        <taxon>Euphorbiaceae</taxon>
        <taxon>Crotonoideae</taxon>
        <taxon>Manihoteae</taxon>
        <taxon>Manihot</taxon>
    </lineage>
</organism>
<accession>A0ACB7FZQ2</accession>
<evidence type="ECO:0000313" key="1">
    <source>
        <dbReference type="EMBL" id="KAG8633315.1"/>
    </source>
</evidence>
<gene>
    <name evidence="1" type="ORF">MANES_18G092600v8</name>
</gene>
<keyword evidence="2" id="KW-1185">Reference proteome</keyword>